<dbReference type="InterPro" id="IPR045646">
    <property type="entry name" value="DUF6402"/>
</dbReference>
<gene>
    <name evidence="1" type="ORF">BCO9919_03568</name>
</gene>
<dbReference type="Proteomes" id="UP000494322">
    <property type="component" value="Unassembled WGS sequence"/>
</dbReference>
<proteinExistence type="predicted"/>
<evidence type="ECO:0000313" key="2">
    <source>
        <dbReference type="Proteomes" id="UP000494322"/>
    </source>
</evidence>
<sequence length="396" mass="45131">MTRYNNRIPYFKINKLVWTWKLCEGDDAGIPVCDVGLSMAMAPPVKASPVKPSTPIARADKRDSFDKMVDDIERIAGAFSRFKQWLDAPDPPKRPKPAEKEREVPPFDIQQIPDAMRKEHMPVSAKLMERWFSGELNYSITPKDQQNEINQNGELYPESMVDRTTIKLDWVLRHARAKKQYDYLINSAIYSPRAYEILKDILVRYSSIGGVSPWEISGNDIRKLHKKFQFQRAAVESSFEQKALQAVRRFPEGGVPDDLTGALGAFNFYAAVARATFDAENNSATVTHIVVYVRDGYSFEGPEDSRSQYLGHWGKGGVIIVPIYAAANLADQPWFDFPIVAGGTAANLYEPGKTYYPVRNRSFREWQAKYRRGGDFIIFSDYKPIMLAKPITVYFE</sequence>
<reference evidence="1 2" key="1">
    <citation type="submission" date="2020-04" db="EMBL/GenBank/DDBJ databases">
        <authorList>
            <person name="Depoorter E."/>
        </authorList>
    </citation>
    <scope>NUCLEOTIDE SEQUENCE [LARGE SCALE GENOMIC DNA]</scope>
    <source>
        <strain evidence="1 2">BCC0132</strain>
    </source>
</reference>
<dbReference type="Pfam" id="PF19940">
    <property type="entry name" value="DUF6402"/>
    <property type="match status" value="1"/>
</dbReference>
<evidence type="ECO:0000313" key="1">
    <source>
        <dbReference type="EMBL" id="CAB3969099.1"/>
    </source>
</evidence>
<accession>A0A6J5JC45</accession>
<dbReference type="AlphaFoldDB" id="A0A6J5JC45"/>
<dbReference type="RefSeq" id="WP_175238806.1">
    <property type="nucleotide sequence ID" value="NZ_CABWIK020000020.1"/>
</dbReference>
<organism evidence="1 2">
    <name type="scientific">Burkholderia cenocepacia</name>
    <dbReference type="NCBI Taxonomy" id="95486"/>
    <lineage>
        <taxon>Bacteria</taxon>
        <taxon>Pseudomonadati</taxon>
        <taxon>Pseudomonadota</taxon>
        <taxon>Betaproteobacteria</taxon>
        <taxon>Burkholderiales</taxon>
        <taxon>Burkholderiaceae</taxon>
        <taxon>Burkholderia</taxon>
        <taxon>Burkholderia cepacia complex</taxon>
    </lineage>
</organism>
<dbReference type="EMBL" id="CABWIK020000020">
    <property type="protein sequence ID" value="CAB3969099.1"/>
    <property type="molecule type" value="Genomic_DNA"/>
</dbReference>
<protein>
    <submittedName>
        <fullName evidence="1">Uncharacterized protein</fullName>
    </submittedName>
</protein>
<name>A0A6J5JC45_9BURK</name>